<comment type="caution">
    <text evidence="1">The sequence shown here is derived from an EMBL/GenBank/DDBJ whole genome shotgun (WGS) entry which is preliminary data.</text>
</comment>
<dbReference type="EMBL" id="JANKHO010000435">
    <property type="protein sequence ID" value="KAJ3509951.1"/>
    <property type="molecule type" value="Genomic_DNA"/>
</dbReference>
<organism evidence="1 2">
    <name type="scientific">Agrocybe chaxingu</name>
    <dbReference type="NCBI Taxonomy" id="84603"/>
    <lineage>
        <taxon>Eukaryota</taxon>
        <taxon>Fungi</taxon>
        <taxon>Dikarya</taxon>
        <taxon>Basidiomycota</taxon>
        <taxon>Agaricomycotina</taxon>
        <taxon>Agaricomycetes</taxon>
        <taxon>Agaricomycetidae</taxon>
        <taxon>Agaricales</taxon>
        <taxon>Agaricineae</taxon>
        <taxon>Strophariaceae</taxon>
        <taxon>Agrocybe</taxon>
    </lineage>
</organism>
<proteinExistence type="predicted"/>
<dbReference type="AlphaFoldDB" id="A0A9W8JZI2"/>
<dbReference type="Proteomes" id="UP001148786">
    <property type="component" value="Unassembled WGS sequence"/>
</dbReference>
<evidence type="ECO:0000313" key="2">
    <source>
        <dbReference type="Proteomes" id="UP001148786"/>
    </source>
</evidence>
<protein>
    <recommendedName>
        <fullName evidence="3">HNH nuclease domain-containing protein</fullName>
    </recommendedName>
</protein>
<evidence type="ECO:0000313" key="1">
    <source>
        <dbReference type="EMBL" id="KAJ3509951.1"/>
    </source>
</evidence>
<dbReference type="OrthoDB" id="2104739at2759"/>
<evidence type="ECO:0008006" key="3">
    <source>
        <dbReference type="Google" id="ProtNLM"/>
    </source>
</evidence>
<name>A0A9W8JZI2_9AGAR</name>
<accession>A0A9W8JZI2</accession>
<reference evidence="1" key="1">
    <citation type="submission" date="2022-07" db="EMBL/GenBank/DDBJ databases">
        <title>Genome Sequence of Agrocybe chaxingu.</title>
        <authorList>
            <person name="Buettner E."/>
        </authorList>
    </citation>
    <scope>NUCLEOTIDE SEQUENCE</scope>
    <source>
        <strain evidence="1">MP-N11</strain>
    </source>
</reference>
<sequence length="234" mass="25923">MILEAPTDEGRMDVASEIVRCAKNGDKNGDIALQNLAELYKNHFIRVFYSSECRTPARSHPSFDIEGCVNAQQAASSNHAKSKHLRSYAAAASVAMLERFGGIDSIKELDGSNLHRLENALTLSADIHSWFSDMRIWLERRPEDPPNTYRPASTKPHVYLVGIPDIVSFSTPDPQRLPLPDPRYLATHAACARVAHMSGAAEDIHKVLRDIEETDVLPSDGPSDVLYHALARLL</sequence>
<keyword evidence="2" id="KW-1185">Reference proteome</keyword>
<gene>
    <name evidence="1" type="ORF">NLJ89_g4944</name>
</gene>